<dbReference type="SUPFAM" id="SSF52540">
    <property type="entry name" value="P-loop containing nucleoside triphosphate hydrolases"/>
    <property type="match status" value="1"/>
</dbReference>
<feature type="region of interest" description="Disordered" evidence="4">
    <location>
        <begin position="556"/>
        <end position="579"/>
    </location>
</feature>
<dbReference type="InterPro" id="IPR046738">
    <property type="entry name" value="DUF6788"/>
</dbReference>
<organism evidence="6 7">
    <name type="scientific">Reticulibacter mediterranei</name>
    <dbReference type="NCBI Taxonomy" id="2778369"/>
    <lineage>
        <taxon>Bacteria</taxon>
        <taxon>Bacillati</taxon>
        <taxon>Chloroflexota</taxon>
        <taxon>Ktedonobacteria</taxon>
        <taxon>Ktedonobacterales</taxon>
        <taxon>Reticulibacteraceae</taxon>
        <taxon>Reticulibacter</taxon>
    </lineage>
</organism>
<dbReference type="SMART" id="SM00028">
    <property type="entry name" value="TPR"/>
    <property type="match status" value="8"/>
</dbReference>
<dbReference type="InterPro" id="IPR019734">
    <property type="entry name" value="TPR_rpt"/>
</dbReference>
<dbReference type="InterPro" id="IPR041664">
    <property type="entry name" value="AAA_16"/>
</dbReference>
<dbReference type="Pfam" id="PF13181">
    <property type="entry name" value="TPR_8"/>
    <property type="match status" value="1"/>
</dbReference>
<evidence type="ECO:0000259" key="5">
    <source>
        <dbReference type="SMART" id="SM01043"/>
    </source>
</evidence>
<evidence type="ECO:0000256" key="3">
    <source>
        <dbReference type="SAM" id="Coils"/>
    </source>
</evidence>
<evidence type="ECO:0000256" key="4">
    <source>
        <dbReference type="SAM" id="MobiDB-lite"/>
    </source>
</evidence>
<dbReference type="GO" id="GO:0006355">
    <property type="term" value="P:regulation of DNA-templated transcription"/>
    <property type="evidence" value="ECO:0007669"/>
    <property type="project" value="InterPro"/>
</dbReference>
<dbReference type="GO" id="GO:0005737">
    <property type="term" value="C:cytoplasm"/>
    <property type="evidence" value="ECO:0007669"/>
    <property type="project" value="TreeGrafter"/>
</dbReference>
<proteinExistence type="predicted"/>
<evidence type="ECO:0000256" key="2">
    <source>
        <dbReference type="ARBA" id="ARBA00022840"/>
    </source>
</evidence>
<dbReference type="InterPro" id="IPR027417">
    <property type="entry name" value="P-loop_NTPase"/>
</dbReference>
<reference evidence="6" key="1">
    <citation type="submission" date="2020-10" db="EMBL/GenBank/DDBJ databases">
        <title>Taxonomic study of unclassified bacteria belonging to the class Ktedonobacteria.</title>
        <authorList>
            <person name="Yabe S."/>
            <person name="Wang C.M."/>
            <person name="Zheng Y."/>
            <person name="Sakai Y."/>
            <person name="Cavaletti L."/>
            <person name="Monciardini P."/>
            <person name="Donadio S."/>
        </authorList>
    </citation>
    <scope>NUCLEOTIDE SEQUENCE</scope>
    <source>
        <strain evidence="6">ID150040</strain>
    </source>
</reference>
<dbReference type="Pfam" id="PF03704">
    <property type="entry name" value="BTAD"/>
    <property type="match status" value="1"/>
</dbReference>
<sequence length="1348" mass="151436">MNGNAKITYHQQVSYCGKPRCRKCREGKGHGPYWYSYQTVNGHTTRTYIGKNLPPGVQAMQESVPVNRAERVPPSTLPDLASQFSTARIRIFVLGQLRLERRQQRQWQSVTDMVWQQQDVRALLGFLLCADQRRASREQVMKVLWPESESDTASESLNRVVDNLRQVLDPTRTRDTLRAVSNNPGKSSRARSAQSRVPLLHIDGDWLVLADQSQVWVDADAFESILIYAWGPQIAEPDSADEEVAAQSRERLLRGAETLYGGDFLPEERHGSWAVVRRQTLRRSYSTLLLELADLSIARGATAAALEMLDRLLVADPANEAAVQRFIYVFAQQKRRGEALRAYRRLEDFLQREYQLQPSQETRELYEAVQLGKPLPDHFIRRNAPGQRTAPPTEATIAPRARGLDVGDVVTPPGIQQIGRVHQSPLVGREMELETLRAMLLDVEQSMRLQLATQRRLSGIPLDTQRHPQCTVLLGEAGIGKTRLAEEVSRDALRRGWWVIWSRIYPQERGIPYHIWIEVLRRALTGSGVRTSLRMPYPVAAGVSTTQDAIQQLWQQADAGQSGERGKRKRDAGEAEAGVPSQQPLVALLPELEPLFPTPMIPLMTPEQEQLRLWEAIRDLLISASENAPLLIVLDDIQWADGSSGELLGYLARHLYGHPIVLLATCRDTELPTQPPHPLRTLIAHMQREHSVRTLPINPLSGEEIRRLVSHLPESMVQYIQEQAAGNPFFAEELARSTPHALPGSVAAALQHRMSRLSQSCQQLLGNAAVLGGSFEFPLIAAMETDNTISDEDKVLDLLEEALQSGVLTEEGTGTRVTYHFWHPLLVNHLYDNVSALRRSRLHLRAANILQQIHKGREEEVAATIAHHQVRGGAEPTVIARFAEMAGDRAYTFSAYAEAEYHYRLTLEQRGLPLATTSSEITTLAGQAVFADPHILQLLELLAECMMIRGKFAEVRNLYTAILALRGAHYTSSPHEIQKQALLWGEIAWTWRYTGNNVQAKECCQLGEQVLHEAGIEEGPALARLRQQLGSIYWQEGRYQEARWAAEEALDMFAHQPRASSQLRATLQILRTTRIQRTLEGDPVDPGSAHRLLGALAEAEGHLSEALEHLNTALVIFEQADHPRRIAHVSHDIGYVHIKKAEYEQAQAALRRAYSLAERIGDSPLIGVITSNRAELAALTGELEEAEKLYRESLVSAERMQDREYISWWNARLAQVLKDQNRFDEATTCIIRALSTARAMSNQPRIGTALLALANLRIAQAQALTMRRFPKVRKRLLQHARQDVERALALSNLEAETNLKCRLALAQIAILQGRDEGYAEIERVIEEARACELAHVESMAQRLLQQAG</sequence>
<dbReference type="InterPro" id="IPR005158">
    <property type="entry name" value="BTAD"/>
</dbReference>
<dbReference type="GO" id="GO:0005524">
    <property type="term" value="F:ATP binding"/>
    <property type="evidence" value="ECO:0007669"/>
    <property type="project" value="UniProtKB-KW"/>
</dbReference>
<comment type="caution">
    <text evidence="6">The sequence shown here is derived from an EMBL/GenBank/DDBJ whole genome shotgun (WGS) entry which is preliminary data.</text>
</comment>
<dbReference type="RefSeq" id="WP_220207592.1">
    <property type="nucleotide sequence ID" value="NZ_BNJK01000001.1"/>
</dbReference>
<dbReference type="EMBL" id="BNJK01000001">
    <property type="protein sequence ID" value="GHO97004.1"/>
    <property type="molecule type" value="Genomic_DNA"/>
</dbReference>
<dbReference type="PANTHER" id="PTHR16305">
    <property type="entry name" value="TESTICULAR SOLUBLE ADENYLYL CYCLASE"/>
    <property type="match status" value="1"/>
</dbReference>
<evidence type="ECO:0000256" key="1">
    <source>
        <dbReference type="ARBA" id="ARBA00022741"/>
    </source>
</evidence>
<dbReference type="SUPFAM" id="SSF48452">
    <property type="entry name" value="TPR-like"/>
    <property type="match status" value="4"/>
</dbReference>
<feature type="coiled-coil region" evidence="3">
    <location>
        <begin position="1169"/>
        <end position="1203"/>
    </location>
</feature>
<dbReference type="GO" id="GO:0004016">
    <property type="term" value="F:adenylate cyclase activity"/>
    <property type="evidence" value="ECO:0007669"/>
    <property type="project" value="TreeGrafter"/>
</dbReference>
<gene>
    <name evidence="6" type="ORF">KSF_070520</name>
</gene>
<dbReference type="Proteomes" id="UP000597444">
    <property type="component" value="Unassembled WGS sequence"/>
</dbReference>
<keyword evidence="2" id="KW-0067">ATP-binding</keyword>
<keyword evidence="1" id="KW-0547">Nucleotide-binding</keyword>
<protein>
    <submittedName>
        <fullName evidence="6">Transcriptional activator</fullName>
    </submittedName>
</protein>
<dbReference type="InterPro" id="IPR036388">
    <property type="entry name" value="WH-like_DNA-bd_sf"/>
</dbReference>
<dbReference type="Gene3D" id="1.25.40.10">
    <property type="entry name" value="Tetratricopeptide repeat domain"/>
    <property type="match status" value="4"/>
</dbReference>
<keyword evidence="7" id="KW-1185">Reference proteome</keyword>
<dbReference type="Pfam" id="PF20586">
    <property type="entry name" value="DUF6788"/>
    <property type="match status" value="1"/>
</dbReference>
<dbReference type="Gene3D" id="3.40.50.300">
    <property type="entry name" value="P-loop containing nucleotide triphosphate hydrolases"/>
    <property type="match status" value="1"/>
</dbReference>
<keyword evidence="3" id="KW-0175">Coiled coil</keyword>
<dbReference type="SMART" id="SM01043">
    <property type="entry name" value="BTAD"/>
    <property type="match status" value="1"/>
</dbReference>
<dbReference type="SUPFAM" id="SSF46894">
    <property type="entry name" value="C-terminal effector domain of the bipartite response regulators"/>
    <property type="match status" value="1"/>
</dbReference>
<evidence type="ECO:0000313" key="6">
    <source>
        <dbReference type="EMBL" id="GHO97004.1"/>
    </source>
</evidence>
<dbReference type="PANTHER" id="PTHR16305:SF28">
    <property type="entry name" value="GUANYLATE CYCLASE DOMAIN-CONTAINING PROTEIN"/>
    <property type="match status" value="1"/>
</dbReference>
<dbReference type="InterPro" id="IPR011990">
    <property type="entry name" value="TPR-like_helical_dom_sf"/>
</dbReference>
<accession>A0A8J3IK25</accession>
<name>A0A8J3IK25_9CHLR</name>
<dbReference type="InterPro" id="IPR016032">
    <property type="entry name" value="Sig_transdc_resp-reg_C-effctor"/>
</dbReference>
<evidence type="ECO:0000313" key="7">
    <source>
        <dbReference type="Proteomes" id="UP000597444"/>
    </source>
</evidence>
<dbReference type="Pfam" id="PF13191">
    <property type="entry name" value="AAA_16"/>
    <property type="match status" value="1"/>
</dbReference>
<dbReference type="GO" id="GO:0003677">
    <property type="term" value="F:DNA binding"/>
    <property type="evidence" value="ECO:0007669"/>
    <property type="project" value="InterPro"/>
</dbReference>
<feature type="domain" description="Bacterial transcriptional activator" evidence="5">
    <location>
        <begin position="217"/>
        <end position="370"/>
    </location>
</feature>
<dbReference type="Gene3D" id="1.10.10.10">
    <property type="entry name" value="Winged helix-like DNA-binding domain superfamily/Winged helix DNA-binding domain"/>
    <property type="match status" value="1"/>
</dbReference>
<dbReference type="Pfam" id="PF13424">
    <property type="entry name" value="TPR_12"/>
    <property type="match status" value="1"/>
</dbReference>